<dbReference type="Pfam" id="PF20229">
    <property type="entry name" value="ChrB_N"/>
    <property type="match status" value="1"/>
</dbReference>
<evidence type="ECO:0000313" key="3">
    <source>
        <dbReference type="EMBL" id="QQN52855.1"/>
    </source>
</evidence>
<dbReference type="EMBL" id="CP067013">
    <property type="protein sequence ID" value="QQN52855.1"/>
    <property type="molecule type" value="Genomic_DNA"/>
</dbReference>
<dbReference type="RefSeq" id="WP_023095846.1">
    <property type="nucleotide sequence ID" value="NZ_CP045858.1"/>
</dbReference>
<dbReference type="InterPro" id="IPR046858">
    <property type="entry name" value="ChrB_N"/>
</dbReference>
<dbReference type="Proteomes" id="UP000595933">
    <property type="component" value="Chromosome"/>
</dbReference>
<evidence type="ECO:0000259" key="2">
    <source>
        <dbReference type="Pfam" id="PF20229"/>
    </source>
</evidence>
<dbReference type="AlphaFoldDB" id="A0A9X7V5P4"/>
<name>A0A9X7V5P4_9GAMM</name>
<accession>A0A9X7V5P4</accession>
<feature type="domain" description="ChrB C-terminal" evidence="1">
    <location>
        <begin position="177"/>
        <end position="304"/>
    </location>
</feature>
<reference evidence="3 4" key="1">
    <citation type="submission" date="2020-12" db="EMBL/GenBank/DDBJ databases">
        <title>FDA dAtabase for Regulatory Grade micrObial Sequences (FDA-ARGOS): Supporting development and validation of Infectious Disease Dx tests.</title>
        <authorList>
            <person name="Sproer C."/>
            <person name="Gronow S."/>
            <person name="Severitt S."/>
            <person name="Schroder I."/>
            <person name="Tallon L."/>
            <person name="Sadzewicz L."/>
            <person name="Zhao X."/>
            <person name="Boylan J."/>
            <person name="Ott S."/>
            <person name="Bowen H."/>
            <person name="Vavikolanu K."/>
            <person name="Mehta A."/>
            <person name="Aluvathingal J."/>
            <person name="Nadendla S."/>
            <person name="Lowell S."/>
            <person name="Myers T."/>
            <person name="Yan Y."/>
            <person name="Sichtig H."/>
        </authorList>
    </citation>
    <scope>NUCLEOTIDE SEQUENCE [LARGE SCALE GENOMIC DNA]</scope>
    <source>
        <strain evidence="3 4">FDAARGOS_1013</strain>
    </source>
</reference>
<evidence type="ECO:0000259" key="1">
    <source>
        <dbReference type="Pfam" id="PF09828"/>
    </source>
</evidence>
<gene>
    <name evidence="3" type="ORF">I6H70_10095</name>
</gene>
<dbReference type="InterPro" id="IPR018634">
    <property type="entry name" value="ChrB_C"/>
</dbReference>
<protein>
    <submittedName>
        <fullName evidence="3">Chromate resistance protein</fullName>
    </submittedName>
</protein>
<sequence length="313" mass="34454">MKNWLLLVLALPTANATERMRAWRALKACGAAVLRDGVYLLPEQDAGREAFESVERDVTVSGGTAFLLAFPDEETRFAGLFDRSEEYSKLRDEVAACREGLLPENALQVARQVRKLRKSFAQLALIDFFPGVAKQQTETALEALETAISRALSPDEPHIQDHPVTLLDHSHYQGRRWATRRRPWVDRLACAWLIQRFIDSGAEILWLESPSDCPADALGFDFDGAAFSHVGHRVTFETLIDSFVLQAPGLSRIAALVHYLDVGGSQPAEASGIERVLAGLRESITDDNQLMAAANGIFDGLLAAFANEENGHG</sequence>
<evidence type="ECO:0000313" key="4">
    <source>
        <dbReference type="Proteomes" id="UP000595933"/>
    </source>
</evidence>
<feature type="domain" description="ChrB N-terminal" evidence="2">
    <location>
        <begin position="19"/>
        <end position="99"/>
    </location>
</feature>
<proteinExistence type="predicted"/>
<dbReference type="Pfam" id="PF09828">
    <property type="entry name" value="ChrB_C"/>
    <property type="match status" value="1"/>
</dbReference>
<organism evidence="3 4">
    <name type="scientific">Stutzerimonas balearica</name>
    <dbReference type="NCBI Taxonomy" id="74829"/>
    <lineage>
        <taxon>Bacteria</taxon>
        <taxon>Pseudomonadati</taxon>
        <taxon>Pseudomonadota</taxon>
        <taxon>Gammaproteobacteria</taxon>
        <taxon>Pseudomonadales</taxon>
        <taxon>Pseudomonadaceae</taxon>
        <taxon>Stutzerimonas</taxon>
    </lineage>
</organism>